<comment type="caution">
    <text evidence="1">The sequence shown here is derived from an EMBL/GenBank/DDBJ whole genome shotgun (WGS) entry which is preliminary data.</text>
</comment>
<sequence>MRGRGVDESSSRFARRPGDDCLFLMLSHTKSKDKRGSAAIKVRFSSDRETQVPVPVLLSSLPTSQTMNCFKAASAMVVVAMLVSALLIQVSQASVVRPYRSQRPDNIAEEVVRRAYEIIKLPIPCTTSRCWTRSDAGDRQICAIISRDLA</sequence>
<organism evidence="1 2">
    <name type="scientific">Elysia crispata</name>
    <name type="common">lettuce slug</name>
    <dbReference type="NCBI Taxonomy" id="231223"/>
    <lineage>
        <taxon>Eukaryota</taxon>
        <taxon>Metazoa</taxon>
        <taxon>Spiralia</taxon>
        <taxon>Lophotrochozoa</taxon>
        <taxon>Mollusca</taxon>
        <taxon>Gastropoda</taxon>
        <taxon>Heterobranchia</taxon>
        <taxon>Euthyneura</taxon>
        <taxon>Panpulmonata</taxon>
        <taxon>Sacoglossa</taxon>
        <taxon>Placobranchoidea</taxon>
        <taxon>Plakobranchidae</taxon>
        <taxon>Elysia</taxon>
    </lineage>
</organism>
<evidence type="ECO:0000313" key="2">
    <source>
        <dbReference type="Proteomes" id="UP001283361"/>
    </source>
</evidence>
<keyword evidence="2" id="KW-1185">Reference proteome</keyword>
<dbReference type="EMBL" id="JAWDGP010004466">
    <property type="protein sequence ID" value="KAK3764165.1"/>
    <property type="molecule type" value="Genomic_DNA"/>
</dbReference>
<dbReference type="Proteomes" id="UP001283361">
    <property type="component" value="Unassembled WGS sequence"/>
</dbReference>
<evidence type="ECO:0000313" key="1">
    <source>
        <dbReference type="EMBL" id="KAK3764165.1"/>
    </source>
</evidence>
<gene>
    <name evidence="1" type="ORF">RRG08_044094</name>
</gene>
<protein>
    <submittedName>
        <fullName evidence="1">Uncharacterized protein</fullName>
    </submittedName>
</protein>
<reference evidence="1" key="1">
    <citation type="journal article" date="2023" name="G3 (Bethesda)">
        <title>A reference genome for the long-term kleptoplast-retaining sea slug Elysia crispata morphotype clarki.</title>
        <authorList>
            <person name="Eastman K.E."/>
            <person name="Pendleton A.L."/>
            <person name="Shaikh M.A."/>
            <person name="Suttiyut T."/>
            <person name="Ogas R."/>
            <person name="Tomko P."/>
            <person name="Gavelis G."/>
            <person name="Widhalm J.R."/>
            <person name="Wisecaver J.H."/>
        </authorList>
    </citation>
    <scope>NUCLEOTIDE SEQUENCE</scope>
    <source>
        <strain evidence="1">ECLA1</strain>
    </source>
</reference>
<name>A0AAE0Z7I9_9GAST</name>
<accession>A0AAE0Z7I9</accession>
<dbReference type="AlphaFoldDB" id="A0AAE0Z7I9"/>
<proteinExistence type="predicted"/>